<dbReference type="GO" id="GO:0022857">
    <property type="term" value="F:transmembrane transporter activity"/>
    <property type="evidence" value="ECO:0007669"/>
    <property type="project" value="InterPro"/>
</dbReference>
<dbReference type="AlphaFoldDB" id="A0A1G2MZ51"/>
<evidence type="ECO:0000256" key="1">
    <source>
        <dbReference type="ARBA" id="ARBA00004127"/>
    </source>
</evidence>
<feature type="transmembrane region" description="Helical" evidence="5">
    <location>
        <begin position="135"/>
        <end position="157"/>
    </location>
</feature>
<dbReference type="Gene3D" id="1.20.1250.20">
    <property type="entry name" value="MFS general substrate transporter like domains"/>
    <property type="match status" value="2"/>
</dbReference>
<keyword evidence="2 5" id="KW-0812">Transmembrane</keyword>
<dbReference type="Pfam" id="PF07690">
    <property type="entry name" value="MFS_1"/>
    <property type="match status" value="1"/>
</dbReference>
<feature type="transmembrane region" description="Helical" evidence="5">
    <location>
        <begin position="99"/>
        <end position="123"/>
    </location>
</feature>
<dbReference type="InterPro" id="IPR036259">
    <property type="entry name" value="MFS_trans_sf"/>
</dbReference>
<dbReference type="PROSITE" id="PS50850">
    <property type="entry name" value="MFS"/>
    <property type="match status" value="1"/>
</dbReference>
<dbReference type="InterPro" id="IPR011701">
    <property type="entry name" value="MFS"/>
</dbReference>
<dbReference type="EMBL" id="MHRT01000005">
    <property type="protein sequence ID" value="OHA29108.1"/>
    <property type="molecule type" value="Genomic_DNA"/>
</dbReference>
<feature type="transmembrane region" description="Helical" evidence="5">
    <location>
        <begin position="344"/>
        <end position="365"/>
    </location>
</feature>
<feature type="transmembrane region" description="Helical" evidence="5">
    <location>
        <begin position="40"/>
        <end position="61"/>
    </location>
</feature>
<dbReference type="PANTHER" id="PTHR23519">
    <property type="entry name" value="AUTOPHAGY-RELATED PROTEIN 22"/>
    <property type="match status" value="1"/>
</dbReference>
<feature type="domain" description="Major facilitator superfamily (MFS) profile" evidence="6">
    <location>
        <begin position="211"/>
        <end position="407"/>
    </location>
</feature>
<name>A0A1G2MZ51_9BACT</name>
<dbReference type="STRING" id="1802315.A3F51_00600"/>
<evidence type="ECO:0000256" key="2">
    <source>
        <dbReference type="ARBA" id="ARBA00022692"/>
    </source>
</evidence>
<gene>
    <name evidence="7" type="ORF">A3F51_00600</name>
</gene>
<keyword evidence="4 5" id="KW-0472">Membrane</keyword>
<accession>A0A1G2MZ51</accession>
<feature type="transmembrane region" description="Helical" evidence="5">
    <location>
        <begin position="371"/>
        <end position="390"/>
    </location>
</feature>
<evidence type="ECO:0000313" key="7">
    <source>
        <dbReference type="EMBL" id="OHA29108.1"/>
    </source>
</evidence>
<dbReference type="InterPro" id="IPR020846">
    <property type="entry name" value="MFS_dom"/>
</dbReference>
<feature type="transmembrane region" description="Helical" evidence="5">
    <location>
        <begin position="73"/>
        <end position="93"/>
    </location>
</feature>
<feature type="transmembrane region" description="Helical" evidence="5">
    <location>
        <begin position="285"/>
        <end position="303"/>
    </location>
</feature>
<dbReference type="Proteomes" id="UP000178089">
    <property type="component" value="Unassembled WGS sequence"/>
</dbReference>
<comment type="subcellular location">
    <subcellularLocation>
        <location evidence="1">Endomembrane system</location>
        <topology evidence="1">Multi-pass membrane protein</topology>
    </subcellularLocation>
</comment>
<dbReference type="PANTHER" id="PTHR23519:SF1">
    <property type="entry name" value="AUTOPHAGY-RELATED PROTEIN 22"/>
    <property type="match status" value="1"/>
</dbReference>
<keyword evidence="3 5" id="KW-1133">Transmembrane helix</keyword>
<sequence length="407" mass="44828">MDKKAVFVWSLYDFANSFVFISFLVYFSKWLVINQGLSDWWYNATFIIGSIGLIFLAPWFGNRADKLKKGKKYLIYSTSGCFIFYALAIGSAIGGLNVFLSALFFGLGNFFYQFSFVFYNPLLNTISHAGNRGKISGIGFLSSYTGQICGILVALPFVLGKVSLGIDPLVAALIPQVIIFILLSIPLFLNKEIFTSTSTKEPGADMLDSLRILIALPGVLLFLVSFFFFNDAITTLVNNFSIFTSSIFGVSDGQISTLTLLVIVCAGIGAMGWGWLADKIGSKKTLLYIILSWVIIIPIMAWVGNYQIFFIFSILAGLSIGGTLSTSRLVLIELVPERVLNSSFGIYAISERAATIIGPLAWSMVLSIGGYRWAMFSMVVFMVVSVLFMVKVFRNKKPPLQLASVEP</sequence>
<dbReference type="InterPro" id="IPR050495">
    <property type="entry name" value="ATG22/LtaA_families"/>
</dbReference>
<evidence type="ECO:0000256" key="5">
    <source>
        <dbReference type="SAM" id="Phobius"/>
    </source>
</evidence>
<feature type="transmembrane region" description="Helical" evidence="5">
    <location>
        <begin position="309"/>
        <end position="332"/>
    </location>
</feature>
<proteinExistence type="predicted"/>
<dbReference type="GO" id="GO:0012505">
    <property type="term" value="C:endomembrane system"/>
    <property type="evidence" value="ECO:0007669"/>
    <property type="project" value="UniProtKB-SubCell"/>
</dbReference>
<protein>
    <recommendedName>
        <fullName evidence="6">Major facilitator superfamily (MFS) profile domain-containing protein</fullName>
    </recommendedName>
</protein>
<feature type="transmembrane region" description="Helical" evidence="5">
    <location>
        <begin position="169"/>
        <end position="189"/>
    </location>
</feature>
<comment type="caution">
    <text evidence="7">The sequence shown here is derived from an EMBL/GenBank/DDBJ whole genome shotgun (WGS) entry which is preliminary data.</text>
</comment>
<feature type="transmembrane region" description="Helical" evidence="5">
    <location>
        <begin position="7"/>
        <end position="28"/>
    </location>
</feature>
<evidence type="ECO:0000256" key="3">
    <source>
        <dbReference type="ARBA" id="ARBA00022989"/>
    </source>
</evidence>
<reference evidence="7 8" key="1">
    <citation type="journal article" date="2016" name="Nat. Commun.">
        <title>Thousands of microbial genomes shed light on interconnected biogeochemical processes in an aquifer system.</title>
        <authorList>
            <person name="Anantharaman K."/>
            <person name="Brown C.T."/>
            <person name="Hug L.A."/>
            <person name="Sharon I."/>
            <person name="Castelle C.J."/>
            <person name="Probst A.J."/>
            <person name="Thomas B.C."/>
            <person name="Singh A."/>
            <person name="Wilkins M.J."/>
            <person name="Karaoz U."/>
            <person name="Brodie E.L."/>
            <person name="Williams K.H."/>
            <person name="Hubbard S.S."/>
            <person name="Banfield J.F."/>
        </authorList>
    </citation>
    <scope>NUCLEOTIDE SEQUENCE [LARGE SCALE GENOMIC DNA]</scope>
</reference>
<feature type="transmembrane region" description="Helical" evidence="5">
    <location>
        <begin position="210"/>
        <end position="229"/>
    </location>
</feature>
<evidence type="ECO:0000313" key="8">
    <source>
        <dbReference type="Proteomes" id="UP000178089"/>
    </source>
</evidence>
<evidence type="ECO:0000256" key="4">
    <source>
        <dbReference type="ARBA" id="ARBA00023136"/>
    </source>
</evidence>
<organism evidence="7 8">
    <name type="scientific">Candidatus Taylorbacteria bacterium RIFCSPHIGHO2_12_FULL_45_16</name>
    <dbReference type="NCBI Taxonomy" id="1802315"/>
    <lineage>
        <taxon>Bacteria</taxon>
        <taxon>Candidatus Tayloriibacteriota</taxon>
    </lineage>
</organism>
<feature type="transmembrane region" description="Helical" evidence="5">
    <location>
        <begin position="255"/>
        <end position="276"/>
    </location>
</feature>
<evidence type="ECO:0000259" key="6">
    <source>
        <dbReference type="PROSITE" id="PS50850"/>
    </source>
</evidence>
<dbReference type="SUPFAM" id="SSF103473">
    <property type="entry name" value="MFS general substrate transporter"/>
    <property type="match status" value="1"/>
</dbReference>